<gene>
    <name evidence="2" type="ORF">F443_19502</name>
</gene>
<dbReference type="PROSITE" id="PS50105">
    <property type="entry name" value="SAM_DOMAIN"/>
    <property type="match status" value="1"/>
</dbReference>
<accession>V9E496</accession>
<evidence type="ECO:0000313" key="2">
    <source>
        <dbReference type="EMBL" id="ETI33879.1"/>
    </source>
</evidence>
<dbReference type="InterPro" id="IPR001660">
    <property type="entry name" value="SAM"/>
</dbReference>
<evidence type="ECO:0000313" key="3">
    <source>
        <dbReference type="Proteomes" id="UP000018721"/>
    </source>
</evidence>
<dbReference type="InterPro" id="IPR013761">
    <property type="entry name" value="SAM/pointed_sf"/>
</dbReference>
<dbReference type="Gene3D" id="1.10.150.50">
    <property type="entry name" value="Transcription Factor, Ets-1"/>
    <property type="match status" value="1"/>
</dbReference>
<sequence length="71" mass="7843">MEQWGVYEVQSFLDSLGLDDGSYGVDFRAQGIDGALLAQATDRDLEELGVGIRLHRVRILTECNIRRGGCS</sequence>
<evidence type="ECO:0000259" key="1">
    <source>
        <dbReference type="PROSITE" id="PS50105"/>
    </source>
</evidence>
<keyword evidence="3" id="KW-1185">Reference proteome</keyword>
<dbReference type="AlphaFoldDB" id="V9E496"/>
<dbReference type="Proteomes" id="UP000018721">
    <property type="component" value="Unassembled WGS sequence"/>
</dbReference>
<proteinExistence type="predicted"/>
<protein>
    <recommendedName>
        <fullName evidence="1">SAM domain-containing protein</fullName>
    </recommendedName>
</protein>
<dbReference type="Pfam" id="PF00536">
    <property type="entry name" value="SAM_1"/>
    <property type="match status" value="1"/>
</dbReference>
<dbReference type="CDD" id="cd09487">
    <property type="entry name" value="SAM_superfamily"/>
    <property type="match status" value="1"/>
</dbReference>
<reference evidence="2 3" key="1">
    <citation type="submission" date="2013-11" db="EMBL/GenBank/DDBJ databases">
        <title>The Genome Sequence of Phytophthora parasitica P1569.</title>
        <authorList>
            <consortium name="The Broad Institute Genomics Platform"/>
            <person name="Russ C."/>
            <person name="Tyler B."/>
            <person name="Panabieres F."/>
            <person name="Shan W."/>
            <person name="Tripathy S."/>
            <person name="Grunwald N."/>
            <person name="Machado M."/>
            <person name="Johnson C.S."/>
            <person name="Arredondo F."/>
            <person name="Hong C."/>
            <person name="Coffey M."/>
            <person name="Young S.K."/>
            <person name="Zeng Q."/>
            <person name="Gargeya S."/>
            <person name="Fitzgerald M."/>
            <person name="Abouelleil A."/>
            <person name="Alvarado L."/>
            <person name="Chapman S.B."/>
            <person name="Gainer-Dewar J."/>
            <person name="Goldberg J."/>
            <person name="Griggs A."/>
            <person name="Gujja S."/>
            <person name="Hansen M."/>
            <person name="Howarth C."/>
            <person name="Imamovic A."/>
            <person name="Ireland A."/>
            <person name="Larimer J."/>
            <person name="McCowan C."/>
            <person name="Murphy C."/>
            <person name="Pearson M."/>
            <person name="Poon T.W."/>
            <person name="Priest M."/>
            <person name="Roberts A."/>
            <person name="Saif S."/>
            <person name="Shea T."/>
            <person name="Sykes S."/>
            <person name="Wortman J."/>
            <person name="Nusbaum C."/>
            <person name="Birren B."/>
        </authorList>
    </citation>
    <scope>NUCLEOTIDE SEQUENCE [LARGE SCALE GENOMIC DNA]</scope>
    <source>
        <strain evidence="2 3">P1569</strain>
    </source>
</reference>
<comment type="caution">
    <text evidence="2">The sequence shown here is derived from an EMBL/GenBank/DDBJ whole genome shotgun (WGS) entry which is preliminary data.</text>
</comment>
<dbReference type="SMART" id="SM00454">
    <property type="entry name" value="SAM"/>
    <property type="match status" value="1"/>
</dbReference>
<organism evidence="2 3">
    <name type="scientific">Phytophthora nicotianae P1569</name>
    <dbReference type="NCBI Taxonomy" id="1317065"/>
    <lineage>
        <taxon>Eukaryota</taxon>
        <taxon>Sar</taxon>
        <taxon>Stramenopiles</taxon>
        <taxon>Oomycota</taxon>
        <taxon>Peronosporomycetes</taxon>
        <taxon>Peronosporales</taxon>
        <taxon>Peronosporaceae</taxon>
        <taxon>Phytophthora</taxon>
    </lineage>
</organism>
<name>V9E496_PHYNI</name>
<dbReference type="SUPFAM" id="SSF47769">
    <property type="entry name" value="SAM/Pointed domain"/>
    <property type="match status" value="1"/>
</dbReference>
<dbReference type="HOGENOM" id="CLU_2745592_0_0_1"/>
<feature type="domain" description="SAM" evidence="1">
    <location>
        <begin position="4"/>
        <end position="62"/>
    </location>
</feature>
<dbReference type="EMBL" id="ANIZ01003371">
    <property type="protein sequence ID" value="ETI33879.1"/>
    <property type="molecule type" value="Genomic_DNA"/>
</dbReference>